<sequence>MTIRIGILTGWFQGPFYYKRDDSEGYNWSIEETGEYLGLSEGLVRDLTAWDDHWQAQIDLVEGQNSGFDDKDEEHAWIERGKKLAARIKQESTIAVSIGYQANGYYEDGTCMF</sequence>
<evidence type="ECO:0000313" key="2">
    <source>
        <dbReference type="Proteomes" id="UP000185511"/>
    </source>
</evidence>
<keyword evidence="2" id="KW-1185">Reference proteome</keyword>
<dbReference type="KEGG" id="acad:UA74_20185"/>
<proteinExistence type="predicted"/>
<evidence type="ECO:0000313" key="1">
    <source>
        <dbReference type="EMBL" id="APU16062.1"/>
    </source>
</evidence>
<protein>
    <submittedName>
        <fullName evidence="1">Uncharacterized protein</fullName>
    </submittedName>
</protein>
<reference evidence="2" key="1">
    <citation type="submission" date="2016-06" db="EMBL/GenBank/DDBJ databases">
        <title>Complete genome sequence of Actinoalloteichus fjordicus DSM 46855 (=ADI127-17), type strain of the new species Actinoalloteichus fjordicus.</title>
        <authorList>
            <person name="Ruckert C."/>
            <person name="Nouioui I."/>
            <person name="Willmese J."/>
            <person name="van Wezel G."/>
            <person name="Klenk H.-P."/>
            <person name="Kalinowski J."/>
            <person name="Zotchev S.B."/>
        </authorList>
    </citation>
    <scope>NUCLEOTIDE SEQUENCE [LARGE SCALE GENOMIC DNA]</scope>
    <source>
        <strain evidence="2">ADI127-7</strain>
    </source>
</reference>
<accession>A0AAC9LEA8</accession>
<organism evidence="1 2">
    <name type="scientific">Actinoalloteichus fjordicus</name>
    <dbReference type="NCBI Taxonomy" id="1612552"/>
    <lineage>
        <taxon>Bacteria</taxon>
        <taxon>Bacillati</taxon>
        <taxon>Actinomycetota</taxon>
        <taxon>Actinomycetes</taxon>
        <taxon>Pseudonocardiales</taxon>
        <taxon>Pseudonocardiaceae</taxon>
        <taxon>Actinoalloteichus</taxon>
    </lineage>
</organism>
<dbReference type="AlphaFoldDB" id="A0AAC9LEA8"/>
<gene>
    <name evidence="1" type="ORF">UA74_20185</name>
</gene>
<dbReference type="RefSeq" id="WP_075765210.1">
    <property type="nucleotide sequence ID" value="NZ_CP016076.1"/>
</dbReference>
<dbReference type="EMBL" id="CP016076">
    <property type="protein sequence ID" value="APU16062.1"/>
    <property type="molecule type" value="Genomic_DNA"/>
</dbReference>
<dbReference type="Proteomes" id="UP000185511">
    <property type="component" value="Chromosome"/>
</dbReference>
<name>A0AAC9LEA8_9PSEU</name>